<dbReference type="PROSITE" id="PS51489">
    <property type="entry name" value="BUB1_N"/>
    <property type="match status" value="1"/>
</dbReference>
<name>A0AAV8F817_9POAL</name>
<dbReference type="InterPro" id="IPR015661">
    <property type="entry name" value="Bub1/Mad3"/>
</dbReference>
<feature type="compositionally biased region" description="Low complexity" evidence="1">
    <location>
        <begin position="48"/>
        <end position="61"/>
    </location>
</feature>
<feature type="region of interest" description="Disordered" evidence="1">
    <location>
        <begin position="247"/>
        <end position="288"/>
    </location>
</feature>
<feature type="compositionally biased region" description="Polar residues" evidence="1">
    <location>
        <begin position="247"/>
        <end position="258"/>
    </location>
</feature>
<reference evidence="3" key="1">
    <citation type="submission" date="2022-08" db="EMBL/GenBank/DDBJ databases">
        <authorList>
            <person name="Marques A."/>
        </authorList>
    </citation>
    <scope>NUCLEOTIDE SEQUENCE</scope>
    <source>
        <strain evidence="3">RhyPub2mFocal</strain>
        <tissue evidence="3">Leaves</tissue>
    </source>
</reference>
<accession>A0AAV8F817</accession>
<feature type="compositionally biased region" description="Basic and acidic residues" evidence="1">
    <location>
        <begin position="260"/>
        <end position="270"/>
    </location>
</feature>
<evidence type="ECO:0000313" key="3">
    <source>
        <dbReference type="EMBL" id="KAJ4786828.1"/>
    </source>
</evidence>
<dbReference type="Gene3D" id="1.25.40.430">
    <property type="match status" value="1"/>
</dbReference>
<dbReference type="InterPro" id="IPR013212">
    <property type="entry name" value="Mad3/Bub1_I"/>
</dbReference>
<dbReference type="SMART" id="SM00777">
    <property type="entry name" value="Mad3_BUB1_I"/>
    <property type="match status" value="1"/>
</dbReference>
<feature type="region of interest" description="Disordered" evidence="1">
    <location>
        <begin position="48"/>
        <end position="69"/>
    </location>
</feature>
<dbReference type="GO" id="GO:0007094">
    <property type="term" value="P:mitotic spindle assembly checkpoint signaling"/>
    <property type="evidence" value="ECO:0007669"/>
    <property type="project" value="InterPro"/>
</dbReference>
<proteinExistence type="predicted"/>
<evidence type="ECO:0000313" key="4">
    <source>
        <dbReference type="Proteomes" id="UP001140206"/>
    </source>
</evidence>
<dbReference type="PANTHER" id="PTHR14030">
    <property type="entry name" value="MITOTIC CHECKPOINT SERINE/THREONINE-PROTEIN KINASE BUB1"/>
    <property type="match status" value="1"/>
</dbReference>
<organism evidence="3 4">
    <name type="scientific">Rhynchospora pubera</name>
    <dbReference type="NCBI Taxonomy" id="906938"/>
    <lineage>
        <taxon>Eukaryota</taxon>
        <taxon>Viridiplantae</taxon>
        <taxon>Streptophyta</taxon>
        <taxon>Embryophyta</taxon>
        <taxon>Tracheophyta</taxon>
        <taxon>Spermatophyta</taxon>
        <taxon>Magnoliopsida</taxon>
        <taxon>Liliopsida</taxon>
        <taxon>Poales</taxon>
        <taxon>Cyperaceae</taxon>
        <taxon>Cyperoideae</taxon>
        <taxon>Rhynchosporeae</taxon>
        <taxon>Rhynchospora</taxon>
    </lineage>
</organism>
<dbReference type="EMBL" id="JAMFTS010000002">
    <property type="protein sequence ID" value="KAJ4786828.1"/>
    <property type="molecule type" value="Genomic_DNA"/>
</dbReference>
<feature type="compositionally biased region" description="Low complexity" evidence="1">
    <location>
        <begin position="273"/>
        <end position="287"/>
    </location>
</feature>
<dbReference type="Proteomes" id="UP001140206">
    <property type="component" value="Chromosome 2"/>
</dbReference>
<sequence>MKLEIGDWRGCRLKCLMKYNLAAAAKEDIINILDAIQRANIKLWVGVRSPSSPVSSLSSNLRGRRQMATEDAQKEEEQELLSSLLSDIRCYSGSDPLRPWLHGIKRLRAALPPQALKQKLPRFLQKCIQTFESDHRYRNDTRYIRVWIELMDYVDDAKVLLKKMEKNKIGLKRASFYIAYALYYEKHRKLEEAEKMYHAGVHILAEPVCELQKSYDQFLQRLELYRKRKSKEGLQTSSCALYTKGEGTSENLSSNVVPTKQDKPRPDTKVKTKNGSTKTTGSTRSNNLTRFNSENTIMVRKFVDSAIVGKSVAEMSCHNGLVEPTITTEEAMRAINSMFQEPLDLDPSIQKKSRKKGNKTQNNENSTFEIFADEEERPCKSNKNPGNLMPSMGDFTILPDEEERPCKSNKNPGNLKPSMGDFTILPDEEEGPHNLNGNLKSINHGLKEDTVMIRKFVGSTISEESKVENACHHGLVDPTMNLKEAMDEINGMFRKPMDIPKGEKPKGGQKVPLVERQLVDNSSFSILPDDEFEETNPMHKPNNISEGEKLKRGQKVPLIEKKLVAESSFSVLPDELEGNPNRHHKPNTISHSRFSFVPDEELEDNTNPTTKPNYILTGEKPKMGSSSLVGNKPVNQIGFSNSVTEVNSNPTCKGEGSSDGLFEPTFFTQQAMDDINEMFGKEIDF</sequence>
<evidence type="ECO:0000256" key="1">
    <source>
        <dbReference type="SAM" id="MobiDB-lite"/>
    </source>
</evidence>
<dbReference type="AlphaFoldDB" id="A0AAV8F817"/>
<dbReference type="GO" id="GO:0051754">
    <property type="term" value="P:meiotic sister chromatid cohesion, centromeric"/>
    <property type="evidence" value="ECO:0007669"/>
    <property type="project" value="TreeGrafter"/>
</dbReference>
<dbReference type="PANTHER" id="PTHR14030:SF2">
    <property type="entry name" value="OS11G0128700 PROTEIN"/>
    <property type="match status" value="1"/>
</dbReference>
<evidence type="ECO:0000259" key="2">
    <source>
        <dbReference type="PROSITE" id="PS51489"/>
    </source>
</evidence>
<gene>
    <name evidence="3" type="ORF">LUZ62_038074</name>
</gene>
<comment type="caution">
    <text evidence="3">The sequence shown here is derived from an EMBL/GenBank/DDBJ whole genome shotgun (WGS) entry which is preliminary data.</text>
</comment>
<protein>
    <recommendedName>
        <fullName evidence="2">BUB1 N-terminal domain-containing protein</fullName>
    </recommendedName>
</protein>
<dbReference type="Pfam" id="PF08311">
    <property type="entry name" value="Mad3_BUB1_I"/>
    <property type="match status" value="1"/>
</dbReference>
<feature type="domain" description="BUB1 N-terminal" evidence="2">
    <location>
        <begin position="84"/>
        <end position="262"/>
    </location>
</feature>
<dbReference type="GO" id="GO:0004672">
    <property type="term" value="F:protein kinase activity"/>
    <property type="evidence" value="ECO:0007669"/>
    <property type="project" value="TreeGrafter"/>
</dbReference>
<keyword evidence="4" id="KW-1185">Reference proteome</keyword>
<feature type="region of interest" description="Disordered" evidence="1">
    <location>
        <begin position="341"/>
        <end position="367"/>
    </location>
</feature>